<protein>
    <submittedName>
        <fullName evidence="2">Uncharacterized protein</fullName>
    </submittedName>
</protein>
<organism evidence="2">
    <name type="scientific">Anguilla anguilla</name>
    <name type="common">European freshwater eel</name>
    <name type="synonym">Muraena anguilla</name>
    <dbReference type="NCBI Taxonomy" id="7936"/>
    <lineage>
        <taxon>Eukaryota</taxon>
        <taxon>Metazoa</taxon>
        <taxon>Chordata</taxon>
        <taxon>Craniata</taxon>
        <taxon>Vertebrata</taxon>
        <taxon>Euteleostomi</taxon>
        <taxon>Actinopterygii</taxon>
        <taxon>Neopterygii</taxon>
        <taxon>Teleostei</taxon>
        <taxon>Anguilliformes</taxon>
        <taxon>Anguillidae</taxon>
        <taxon>Anguilla</taxon>
    </lineage>
</organism>
<reference evidence="2" key="2">
    <citation type="journal article" date="2015" name="Fish Shellfish Immunol.">
        <title>Early steps in the European eel (Anguilla anguilla)-Vibrio vulnificus interaction in the gills: Role of the RtxA13 toxin.</title>
        <authorList>
            <person name="Callol A."/>
            <person name="Pajuelo D."/>
            <person name="Ebbesson L."/>
            <person name="Teles M."/>
            <person name="MacKenzie S."/>
            <person name="Amaro C."/>
        </authorList>
    </citation>
    <scope>NUCLEOTIDE SEQUENCE</scope>
</reference>
<sequence length="49" mass="5969">MRRLVEVPLLWWSQFYQCVLLWQWLEPTSDTAKTQSQLKTTLRMSPMKI</sequence>
<accession>A0A0E9RBC8</accession>
<feature type="chain" id="PRO_5007401394" evidence="1">
    <location>
        <begin position="22"/>
        <end position="49"/>
    </location>
</feature>
<dbReference type="EMBL" id="GBXM01082183">
    <property type="protein sequence ID" value="JAH26394.1"/>
    <property type="molecule type" value="Transcribed_RNA"/>
</dbReference>
<reference evidence="2" key="1">
    <citation type="submission" date="2014-11" db="EMBL/GenBank/DDBJ databases">
        <authorList>
            <person name="Amaro Gonzalez C."/>
        </authorList>
    </citation>
    <scope>NUCLEOTIDE SEQUENCE</scope>
</reference>
<name>A0A0E9RBC8_ANGAN</name>
<keyword evidence="1" id="KW-0732">Signal</keyword>
<proteinExistence type="predicted"/>
<dbReference type="AlphaFoldDB" id="A0A0E9RBC8"/>
<evidence type="ECO:0000256" key="1">
    <source>
        <dbReference type="SAM" id="SignalP"/>
    </source>
</evidence>
<feature type="signal peptide" evidence="1">
    <location>
        <begin position="1"/>
        <end position="21"/>
    </location>
</feature>
<dbReference type="EMBL" id="GBXM01064328">
    <property type="protein sequence ID" value="JAH44249.1"/>
    <property type="molecule type" value="Transcribed_RNA"/>
</dbReference>
<evidence type="ECO:0000313" key="2">
    <source>
        <dbReference type="EMBL" id="JAH26394.1"/>
    </source>
</evidence>